<dbReference type="AlphaFoldDB" id="A0A7X2HS40"/>
<evidence type="ECO:0000313" key="3">
    <source>
        <dbReference type="EMBL" id="MRT01544.1"/>
    </source>
</evidence>
<feature type="compositionally biased region" description="Low complexity" evidence="1">
    <location>
        <begin position="82"/>
        <end position="98"/>
    </location>
</feature>
<dbReference type="InterPro" id="IPR041657">
    <property type="entry name" value="HTH_17"/>
</dbReference>
<sequence length="149" mass="16112">MSITAFTPMTKQHVAEVLGVSIRTIENLVKAGRMPAPGHIGGRVLWHPDIFYAWLDQALRASCSITEGPDVSEPFQEEPEMGRAGEAGEPMGAPALAMSQIAQQCANPGRPSGATAHARTRRAPKLSAAERMQARQARKLQWDDADGLR</sequence>
<proteinExistence type="predicted"/>
<accession>A0A7X2HS40</accession>
<dbReference type="SUPFAM" id="SSF46955">
    <property type="entry name" value="Putative DNA-binding domain"/>
    <property type="match status" value="1"/>
</dbReference>
<organism evidence="3 4">
    <name type="scientific">Ralstonia pickettii</name>
    <name type="common">Burkholderia pickettii</name>
    <dbReference type="NCBI Taxonomy" id="329"/>
    <lineage>
        <taxon>Bacteria</taxon>
        <taxon>Pseudomonadati</taxon>
        <taxon>Pseudomonadota</taxon>
        <taxon>Betaproteobacteria</taxon>
        <taxon>Burkholderiales</taxon>
        <taxon>Burkholderiaceae</taxon>
        <taxon>Ralstonia</taxon>
    </lineage>
</organism>
<feature type="compositionally biased region" description="Basic and acidic residues" evidence="1">
    <location>
        <begin position="140"/>
        <end position="149"/>
    </location>
</feature>
<comment type="caution">
    <text evidence="3">The sequence shown here is derived from an EMBL/GenBank/DDBJ whole genome shotgun (WGS) entry which is preliminary data.</text>
</comment>
<protein>
    <submittedName>
        <fullName evidence="3">Helix-turn-helix domain-containing protein</fullName>
    </submittedName>
</protein>
<name>A0A7X2HS40_RALPI</name>
<evidence type="ECO:0000259" key="2">
    <source>
        <dbReference type="Pfam" id="PF12728"/>
    </source>
</evidence>
<dbReference type="InterPro" id="IPR009061">
    <property type="entry name" value="DNA-bd_dom_put_sf"/>
</dbReference>
<evidence type="ECO:0000313" key="4">
    <source>
        <dbReference type="Proteomes" id="UP000441032"/>
    </source>
</evidence>
<feature type="region of interest" description="Disordered" evidence="1">
    <location>
        <begin position="68"/>
        <end position="149"/>
    </location>
</feature>
<dbReference type="RefSeq" id="WP_154208981.1">
    <property type="nucleotide sequence ID" value="NZ_WJYN01000014.1"/>
</dbReference>
<feature type="domain" description="Helix-turn-helix" evidence="2">
    <location>
        <begin position="9"/>
        <end position="57"/>
    </location>
</feature>
<gene>
    <name evidence="3" type="ORF">GJQ57_23145</name>
</gene>
<evidence type="ECO:0000256" key="1">
    <source>
        <dbReference type="SAM" id="MobiDB-lite"/>
    </source>
</evidence>
<dbReference type="Pfam" id="PF12728">
    <property type="entry name" value="HTH_17"/>
    <property type="match status" value="1"/>
</dbReference>
<dbReference type="Proteomes" id="UP000441032">
    <property type="component" value="Unassembled WGS sequence"/>
</dbReference>
<reference evidence="3 4" key="1">
    <citation type="submission" date="2019-11" db="EMBL/GenBank/DDBJ databases">
        <title>Phenotypic characterization of an OXA-22 and OXA-60 co-producing Ralstonia pickettii clinical strain.</title>
        <authorList>
            <person name="He F."/>
        </authorList>
    </citation>
    <scope>NUCLEOTIDE SEQUENCE [LARGE SCALE GENOMIC DNA]</scope>
    <source>
        <strain evidence="3 4">PSLESD1</strain>
    </source>
</reference>
<dbReference type="EMBL" id="WJYN01000014">
    <property type="protein sequence ID" value="MRT01544.1"/>
    <property type="molecule type" value="Genomic_DNA"/>
</dbReference>